<dbReference type="GO" id="GO:0030688">
    <property type="term" value="C:preribosome, small subunit precursor"/>
    <property type="evidence" value="ECO:0007669"/>
    <property type="project" value="TreeGrafter"/>
</dbReference>
<dbReference type="GO" id="GO:0005730">
    <property type="term" value="C:nucleolus"/>
    <property type="evidence" value="ECO:0007669"/>
    <property type="project" value="UniProtKB-SubCell"/>
</dbReference>
<dbReference type="Pfam" id="PF10153">
    <property type="entry name" value="Efg1"/>
    <property type="match status" value="1"/>
</dbReference>
<keyword evidence="7" id="KW-0539">Nucleus</keyword>
<name>A0A9D4ZAM8_ADICA</name>
<feature type="compositionally biased region" description="Basic and acidic residues" evidence="9">
    <location>
        <begin position="304"/>
        <end position="325"/>
    </location>
</feature>
<keyword evidence="11" id="KW-1185">Reference proteome</keyword>
<organism evidence="10 11">
    <name type="scientific">Adiantum capillus-veneris</name>
    <name type="common">Maidenhair fern</name>
    <dbReference type="NCBI Taxonomy" id="13818"/>
    <lineage>
        <taxon>Eukaryota</taxon>
        <taxon>Viridiplantae</taxon>
        <taxon>Streptophyta</taxon>
        <taxon>Embryophyta</taxon>
        <taxon>Tracheophyta</taxon>
        <taxon>Polypodiopsida</taxon>
        <taxon>Polypodiidae</taxon>
        <taxon>Polypodiales</taxon>
        <taxon>Pteridineae</taxon>
        <taxon>Pteridaceae</taxon>
        <taxon>Vittarioideae</taxon>
        <taxon>Adiantum</taxon>
    </lineage>
</organism>
<evidence type="ECO:0000256" key="9">
    <source>
        <dbReference type="SAM" id="MobiDB-lite"/>
    </source>
</evidence>
<evidence type="ECO:0000256" key="2">
    <source>
        <dbReference type="ARBA" id="ARBA00006916"/>
    </source>
</evidence>
<protein>
    <recommendedName>
        <fullName evidence="3">rRNA-processing protein EFG1</fullName>
    </recommendedName>
    <alternativeName>
        <fullName evidence="4">rRNA-processing protein efg1</fullName>
    </alternativeName>
</protein>
<dbReference type="GO" id="GO:0000462">
    <property type="term" value="P:maturation of SSU-rRNA from tricistronic rRNA transcript (SSU-rRNA, 5.8S rRNA, LSU-rRNA)"/>
    <property type="evidence" value="ECO:0007669"/>
    <property type="project" value="TreeGrafter"/>
</dbReference>
<dbReference type="InterPro" id="IPR019310">
    <property type="entry name" value="Efg1"/>
</dbReference>
<evidence type="ECO:0000256" key="6">
    <source>
        <dbReference type="ARBA" id="ARBA00023054"/>
    </source>
</evidence>
<comment type="caution">
    <text evidence="10">The sequence shown here is derived from an EMBL/GenBank/DDBJ whole genome shotgun (WGS) entry which is preliminary data.</text>
</comment>
<feature type="coiled-coil region" evidence="8">
    <location>
        <begin position="63"/>
        <end position="128"/>
    </location>
</feature>
<evidence type="ECO:0000256" key="3">
    <source>
        <dbReference type="ARBA" id="ARBA00018689"/>
    </source>
</evidence>
<evidence type="ECO:0000256" key="7">
    <source>
        <dbReference type="ARBA" id="ARBA00023242"/>
    </source>
</evidence>
<dbReference type="PANTHER" id="PTHR33911:SF1">
    <property type="entry name" value="RRNA-PROCESSING PROTEIN EFG1"/>
    <property type="match status" value="1"/>
</dbReference>
<evidence type="ECO:0000313" key="10">
    <source>
        <dbReference type="EMBL" id="KAI5066967.1"/>
    </source>
</evidence>
<feature type="compositionally biased region" description="Basic residues" evidence="9">
    <location>
        <begin position="1"/>
        <end position="14"/>
    </location>
</feature>
<keyword evidence="6 8" id="KW-0175">Coiled coil</keyword>
<accession>A0A9D4ZAM8</accession>
<dbReference type="Proteomes" id="UP000886520">
    <property type="component" value="Chromosome 17"/>
</dbReference>
<keyword evidence="5" id="KW-0698">rRNA processing</keyword>
<proteinExistence type="inferred from homology"/>
<evidence type="ECO:0000256" key="8">
    <source>
        <dbReference type="SAM" id="Coils"/>
    </source>
</evidence>
<dbReference type="OrthoDB" id="47732at2759"/>
<feature type="compositionally biased region" description="Basic residues" evidence="9">
    <location>
        <begin position="399"/>
        <end position="413"/>
    </location>
</feature>
<evidence type="ECO:0000313" key="11">
    <source>
        <dbReference type="Proteomes" id="UP000886520"/>
    </source>
</evidence>
<evidence type="ECO:0000256" key="4">
    <source>
        <dbReference type="ARBA" id="ARBA00019827"/>
    </source>
</evidence>
<dbReference type="InterPro" id="IPR050786">
    <property type="entry name" value="EFG1_rRNA-proc"/>
</dbReference>
<comment type="similarity">
    <text evidence="2">Belongs to the EFG1 family.</text>
</comment>
<evidence type="ECO:0000256" key="1">
    <source>
        <dbReference type="ARBA" id="ARBA00004604"/>
    </source>
</evidence>
<feature type="compositionally biased region" description="Basic and acidic residues" evidence="9">
    <location>
        <begin position="281"/>
        <end position="291"/>
    </location>
</feature>
<feature type="region of interest" description="Disordered" evidence="9">
    <location>
        <begin position="226"/>
        <end position="413"/>
    </location>
</feature>
<reference evidence="10" key="1">
    <citation type="submission" date="2021-01" db="EMBL/GenBank/DDBJ databases">
        <title>Adiantum capillus-veneris genome.</title>
        <authorList>
            <person name="Fang Y."/>
            <person name="Liao Q."/>
        </authorList>
    </citation>
    <scope>NUCLEOTIDE SEQUENCE</scope>
    <source>
        <strain evidence="10">H3</strain>
        <tissue evidence="10">Leaf</tissue>
    </source>
</reference>
<evidence type="ECO:0000256" key="5">
    <source>
        <dbReference type="ARBA" id="ARBA00022552"/>
    </source>
</evidence>
<dbReference type="AlphaFoldDB" id="A0A9D4ZAM8"/>
<sequence>MAHGGYQKRRGSAKPKRDSGRGRQGLGAKRSLDKGKVKKKPSIKNQIRAVERLLKKNLPAEVQDVQKKRLEDLKNQGEEHQRAELERKMALRYHKVKFFERRKIERRIKQLEKLLEGTNATEADAMKEHPDLNTQLAQLKEDLEYVRFFPRTEKYVSLFEGNEDEEVLAKRSRLREQIKANLAAAEAAGVEPDDTYDDEDPAMAISDDDFFLADSTNDNAEASYQFTFTSSKPGPRRTLKTTATPSAKHTPVSNKKQSGKNSRNAQSSSKSRKQGPGPIFRNKDLVQDSQRHYPVGSNNKIKGRNLDDQMQHPNSKEKNITERIARQTPKFAAPSSSVSRSRGKHQQARSQPESTRGFARSVIASKDNADSFSVPSHASLDSSKKHTIPELGSSSMPVQKKRRRKHRPKKKKA</sequence>
<feature type="compositionally biased region" description="Polar residues" evidence="9">
    <location>
        <begin position="240"/>
        <end position="269"/>
    </location>
</feature>
<dbReference type="EMBL" id="JABFUD020000017">
    <property type="protein sequence ID" value="KAI5066967.1"/>
    <property type="molecule type" value="Genomic_DNA"/>
</dbReference>
<dbReference type="PANTHER" id="PTHR33911">
    <property type="entry name" value="RRNA-PROCESSING PROTEIN EFG1"/>
    <property type="match status" value="1"/>
</dbReference>
<feature type="compositionally biased region" description="Polar residues" evidence="9">
    <location>
        <begin position="370"/>
        <end position="381"/>
    </location>
</feature>
<comment type="subcellular location">
    <subcellularLocation>
        <location evidence="1">Nucleus</location>
        <location evidence="1">Nucleolus</location>
    </subcellularLocation>
</comment>
<feature type="region of interest" description="Disordered" evidence="9">
    <location>
        <begin position="1"/>
        <end position="45"/>
    </location>
</feature>
<gene>
    <name evidence="10" type="ORF">GOP47_0017495</name>
</gene>